<evidence type="ECO:0000256" key="4">
    <source>
        <dbReference type="ARBA" id="ARBA00023163"/>
    </source>
</evidence>
<gene>
    <name evidence="6" type="ORF">SAMN04487894_10719</name>
</gene>
<keyword evidence="3 6" id="KW-0238">DNA-binding</keyword>
<evidence type="ECO:0000256" key="2">
    <source>
        <dbReference type="ARBA" id="ARBA00023015"/>
    </source>
</evidence>
<keyword evidence="7" id="KW-1185">Reference proteome</keyword>
<dbReference type="PRINTS" id="PR00039">
    <property type="entry name" value="HTHLYSR"/>
</dbReference>
<dbReference type="GO" id="GO:0000976">
    <property type="term" value="F:transcription cis-regulatory region binding"/>
    <property type="evidence" value="ECO:0007669"/>
    <property type="project" value="TreeGrafter"/>
</dbReference>
<dbReference type="GO" id="GO:0003700">
    <property type="term" value="F:DNA-binding transcription factor activity"/>
    <property type="evidence" value="ECO:0007669"/>
    <property type="project" value="InterPro"/>
</dbReference>
<accession>A0A1G6SYC4</accession>
<dbReference type="RefSeq" id="WP_090390640.1">
    <property type="nucleotide sequence ID" value="NZ_FMZO01000007.1"/>
</dbReference>
<dbReference type="InterPro" id="IPR036390">
    <property type="entry name" value="WH_DNA-bd_sf"/>
</dbReference>
<name>A0A1G6SYC4_NIADE</name>
<dbReference type="CDD" id="cd08420">
    <property type="entry name" value="PBP2_CysL_like"/>
    <property type="match status" value="1"/>
</dbReference>
<dbReference type="PANTHER" id="PTHR30126">
    <property type="entry name" value="HTH-TYPE TRANSCRIPTIONAL REGULATOR"/>
    <property type="match status" value="1"/>
</dbReference>
<dbReference type="Pfam" id="PF00126">
    <property type="entry name" value="HTH_1"/>
    <property type="match status" value="1"/>
</dbReference>
<dbReference type="Proteomes" id="UP000198757">
    <property type="component" value="Unassembled WGS sequence"/>
</dbReference>
<sequence>MFDFRLQVFHAVARRLNFTRAAEEMFISQPAATKHIQEIEQYFKTKLFERNGSKIALTEAGKTLLRYTEELFSIYRKMELEIHSFAEQHKGMLRIGASTTIAEYLLPPALAAFKNRYRDLSIVLSGGNTEHIEQLLQRNEIDFGMIEGQPKNSLFKYTPFTKDEIVLVASGKNPVTKKQKITLKELQALPMVLREPGSGTLEIITKHLKSKGIRLSQLNREIQLESSESIKSYIANSQAVSFLSIHTVLRELNSNELAIVDVQGLDIERQFQFVQLHSGAASIPVFFMNFIRHYNFK</sequence>
<keyword evidence="4" id="KW-0804">Transcription</keyword>
<dbReference type="Pfam" id="PF03466">
    <property type="entry name" value="LysR_substrate"/>
    <property type="match status" value="1"/>
</dbReference>
<dbReference type="InterPro" id="IPR005119">
    <property type="entry name" value="LysR_subst-bd"/>
</dbReference>
<evidence type="ECO:0000259" key="5">
    <source>
        <dbReference type="PROSITE" id="PS50931"/>
    </source>
</evidence>
<dbReference type="Gene3D" id="1.10.10.10">
    <property type="entry name" value="Winged helix-like DNA-binding domain superfamily/Winged helix DNA-binding domain"/>
    <property type="match status" value="1"/>
</dbReference>
<evidence type="ECO:0000256" key="1">
    <source>
        <dbReference type="ARBA" id="ARBA00009437"/>
    </source>
</evidence>
<comment type="similarity">
    <text evidence="1">Belongs to the LysR transcriptional regulatory family.</text>
</comment>
<evidence type="ECO:0000313" key="7">
    <source>
        <dbReference type="Proteomes" id="UP000198757"/>
    </source>
</evidence>
<dbReference type="OrthoDB" id="9785745at2"/>
<dbReference type="SUPFAM" id="SSF46785">
    <property type="entry name" value="Winged helix' DNA-binding domain"/>
    <property type="match status" value="1"/>
</dbReference>
<evidence type="ECO:0000256" key="3">
    <source>
        <dbReference type="ARBA" id="ARBA00023125"/>
    </source>
</evidence>
<protein>
    <submittedName>
        <fullName evidence="6">DNA-binding transcriptional regulator, LysR family</fullName>
    </submittedName>
</protein>
<reference evidence="7" key="1">
    <citation type="submission" date="2016-10" db="EMBL/GenBank/DDBJ databases">
        <authorList>
            <person name="Varghese N."/>
            <person name="Submissions S."/>
        </authorList>
    </citation>
    <scope>NUCLEOTIDE SEQUENCE [LARGE SCALE GENOMIC DNA]</scope>
    <source>
        <strain evidence="7">DSM 25811 / CCM 8410 / LMG 26954 / E90</strain>
    </source>
</reference>
<dbReference type="SUPFAM" id="SSF53850">
    <property type="entry name" value="Periplasmic binding protein-like II"/>
    <property type="match status" value="1"/>
</dbReference>
<organism evidence="6 7">
    <name type="scientific">Niabella drilacis (strain DSM 25811 / CCM 8410 / CCUG 62505 / LMG 26954 / E90)</name>
    <dbReference type="NCBI Taxonomy" id="1285928"/>
    <lineage>
        <taxon>Bacteria</taxon>
        <taxon>Pseudomonadati</taxon>
        <taxon>Bacteroidota</taxon>
        <taxon>Chitinophagia</taxon>
        <taxon>Chitinophagales</taxon>
        <taxon>Chitinophagaceae</taxon>
        <taxon>Niabella</taxon>
    </lineage>
</organism>
<evidence type="ECO:0000313" key="6">
    <source>
        <dbReference type="EMBL" id="SDD21808.1"/>
    </source>
</evidence>
<dbReference type="InterPro" id="IPR036388">
    <property type="entry name" value="WH-like_DNA-bd_sf"/>
</dbReference>
<dbReference type="EMBL" id="FMZO01000007">
    <property type="protein sequence ID" value="SDD21808.1"/>
    <property type="molecule type" value="Genomic_DNA"/>
</dbReference>
<feature type="domain" description="HTH lysR-type" evidence="5">
    <location>
        <begin position="6"/>
        <end position="58"/>
    </location>
</feature>
<keyword evidence="2" id="KW-0805">Transcription regulation</keyword>
<dbReference type="InterPro" id="IPR000847">
    <property type="entry name" value="LysR_HTH_N"/>
</dbReference>
<dbReference type="STRING" id="1285928.SAMN04487894_10719"/>
<proteinExistence type="inferred from homology"/>
<dbReference type="Gene3D" id="3.40.190.290">
    <property type="match status" value="1"/>
</dbReference>
<dbReference type="PROSITE" id="PS50931">
    <property type="entry name" value="HTH_LYSR"/>
    <property type="match status" value="1"/>
</dbReference>
<dbReference type="AlphaFoldDB" id="A0A1G6SYC4"/>
<dbReference type="PANTHER" id="PTHR30126:SF39">
    <property type="entry name" value="HTH-TYPE TRANSCRIPTIONAL REGULATOR CYSL"/>
    <property type="match status" value="1"/>
</dbReference>